<keyword evidence="2" id="KW-1185">Reference proteome</keyword>
<accession>A0A238UTN8</accession>
<evidence type="ECO:0000313" key="1">
    <source>
        <dbReference type="EMBL" id="SNR25291.1"/>
    </source>
</evidence>
<reference evidence="2" key="1">
    <citation type="submission" date="2017-06" db="EMBL/GenBank/DDBJ databases">
        <authorList>
            <person name="Varghese N."/>
            <person name="Submissions S."/>
        </authorList>
    </citation>
    <scope>NUCLEOTIDE SEQUENCE [LARGE SCALE GENOMIC DNA]</scope>
    <source>
        <strain evidence="2">DSM 44485</strain>
    </source>
</reference>
<protein>
    <submittedName>
        <fullName evidence="1">Uncharacterized protein</fullName>
    </submittedName>
</protein>
<dbReference type="Proteomes" id="UP000198420">
    <property type="component" value="Unassembled WGS sequence"/>
</dbReference>
<gene>
    <name evidence="1" type="ORF">SAMN06265355_101388</name>
</gene>
<organism evidence="1 2">
    <name type="scientific">Actinomadura mexicana</name>
    <dbReference type="NCBI Taxonomy" id="134959"/>
    <lineage>
        <taxon>Bacteria</taxon>
        <taxon>Bacillati</taxon>
        <taxon>Actinomycetota</taxon>
        <taxon>Actinomycetes</taxon>
        <taxon>Streptosporangiales</taxon>
        <taxon>Thermomonosporaceae</taxon>
        <taxon>Actinomadura</taxon>
    </lineage>
</organism>
<name>A0A238UTN8_9ACTN</name>
<sequence>MADSKVYRSGHYETLYNAVANWVTTEFPFSRPYYSNVEIPAKS</sequence>
<evidence type="ECO:0000313" key="2">
    <source>
        <dbReference type="Proteomes" id="UP000198420"/>
    </source>
</evidence>
<dbReference type="EMBL" id="FZNP01000001">
    <property type="protein sequence ID" value="SNR25291.1"/>
    <property type="molecule type" value="Genomic_DNA"/>
</dbReference>
<proteinExistence type="predicted"/>
<dbReference type="AlphaFoldDB" id="A0A238UTN8"/>